<sequence>MRTKRLTIKTVVLALGFSMIPLTTSLQSAWACSAAPGAPIVKTIWGTTGGPSFTVTPAKTDELPTTIYYAYAVKKVSKDSWEPWAAWVPTQVTSAGESATFTAPMAEGNDLITFSAYAYNVCGSSGQNQIYRKLVTNDSLMIPNLTIAEDLPLSVGTIPTYFFSPMAYELPQTLTSKNPAICAFDESAKVLKLISAGECEITISQNNELLATPNPDVTQTINILPTPKILPVTGKDRPDEIDGFQIHVVYVKVNGTTPHEYYEKGDVNNWLDLANAWMKRKLGKEFKFDTFEGTYDISTMFSQYTAGQLEKDGAKSSESSSNTQPTLFKLQSEFSKQNGLELIGKNLLFIIDANLSEKYCGFANQPGISALITPVSSGCWSPEFGYLAQTLKLNYPSKSLIHELVHNLGVGHPCEDLSDLMIGGTCAMSKEQTEITLDSAKKLYIGTSKAGANILDFKVWKDGSGSKYPTSRGLCYVNTPCLVSDWFWRTPQGDLQIQEKIAGKWKTLQTFKIKKIATNKYAFNASIIPTSKGIHTYREYIPGTKKYGAYTGRQITKTVPY</sequence>
<dbReference type="AlphaFoldDB" id="A0A6J6UBI0"/>
<protein>
    <submittedName>
        <fullName evidence="1">Unannotated protein</fullName>
    </submittedName>
</protein>
<organism evidence="1">
    <name type="scientific">freshwater metagenome</name>
    <dbReference type="NCBI Taxonomy" id="449393"/>
    <lineage>
        <taxon>unclassified sequences</taxon>
        <taxon>metagenomes</taxon>
        <taxon>ecological metagenomes</taxon>
    </lineage>
</organism>
<evidence type="ECO:0000313" key="1">
    <source>
        <dbReference type="EMBL" id="CAB4756003.1"/>
    </source>
</evidence>
<proteinExistence type="predicted"/>
<accession>A0A6J6UBI0</accession>
<name>A0A6J6UBI0_9ZZZZ</name>
<gene>
    <name evidence="1" type="ORF">UFOPK2844_00755</name>
</gene>
<dbReference type="EMBL" id="CAEZZG010000010">
    <property type="protein sequence ID" value="CAB4756003.1"/>
    <property type="molecule type" value="Genomic_DNA"/>
</dbReference>
<reference evidence="1" key="1">
    <citation type="submission" date="2020-05" db="EMBL/GenBank/DDBJ databases">
        <authorList>
            <person name="Chiriac C."/>
            <person name="Salcher M."/>
            <person name="Ghai R."/>
            <person name="Kavagutti S V."/>
        </authorList>
    </citation>
    <scope>NUCLEOTIDE SEQUENCE</scope>
</reference>